<protein>
    <recommendedName>
        <fullName evidence="3">Secreted protein</fullName>
    </recommendedName>
</protein>
<comment type="caution">
    <text evidence="1">The sequence shown here is derived from an EMBL/GenBank/DDBJ whole genome shotgun (WGS) entry which is preliminary data.</text>
</comment>
<reference evidence="1 2" key="1">
    <citation type="submission" date="2023-03" db="EMBL/GenBank/DDBJ databases">
        <title>High recombination rates correlate with genetic variation in Cardiocondyla obscurior ants.</title>
        <authorList>
            <person name="Errbii M."/>
        </authorList>
    </citation>
    <scope>NUCLEOTIDE SEQUENCE [LARGE SCALE GENOMIC DNA]</scope>
    <source>
        <strain evidence="1">Alpha-2009</strain>
        <tissue evidence="1">Whole body</tissue>
    </source>
</reference>
<organism evidence="1 2">
    <name type="scientific">Cardiocondyla obscurior</name>
    <dbReference type="NCBI Taxonomy" id="286306"/>
    <lineage>
        <taxon>Eukaryota</taxon>
        <taxon>Metazoa</taxon>
        <taxon>Ecdysozoa</taxon>
        <taxon>Arthropoda</taxon>
        <taxon>Hexapoda</taxon>
        <taxon>Insecta</taxon>
        <taxon>Pterygota</taxon>
        <taxon>Neoptera</taxon>
        <taxon>Endopterygota</taxon>
        <taxon>Hymenoptera</taxon>
        <taxon>Apocrita</taxon>
        <taxon>Aculeata</taxon>
        <taxon>Formicoidea</taxon>
        <taxon>Formicidae</taxon>
        <taxon>Myrmicinae</taxon>
        <taxon>Cardiocondyla</taxon>
    </lineage>
</organism>
<evidence type="ECO:0008006" key="3">
    <source>
        <dbReference type="Google" id="ProtNLM"/>
    </source>
</evidence>
<sequence length="103" mass="11613">MRTSAVSLLRFLRSFCRINSVCQGRGVSYVSRHSRATRERSRSFNCVSKALKTAICRSPTTSRFAASDISRLRRRTEGKKRQRISAIHISPLKGILDGTGPMR</sequence>
<proteinExistence type="predicted"/>
<evidence type="ECO:0000313" key="2">
    <source>
        <dbReference type="Proteomes" id="UP001430953"/>
    </source>
</evidence>
<evidence type="ECO:0000313" key="1">
    <source>
        <dbReference type="EMBL" id="KAL0106957.1"/>
    </source>
</evidence>
<gene>
    <name evidence="1" type="ORF">PUN28_015463</name>
</gene>
<accession>A0AAW2EYH2</accession>
<name>A0AAW2EYH2_9HYME</name>
<keyword evidence="2" id="KW-1185">Reference proteome</keyword>
<dbReference type="AlphaFoldDB" id="A0AAW2EYH2"/>
<dbReference type="EMBL" id="JADYXP020000017">
    <property type="protein sequence ID" value="KAL0106957.1"/>
    <property type="molecule type" value="Genomic_DNA"/>
</dbReference>
<dbReference type="Proteomes" id="UP001430953">
    <property type="component" value="Unassembled WGS sequence"/>
</dbReference>